<dbReference type="Proteomes" id="UP000030671">
    <property type="component" value="Unassembled WGS sequence"/>
</dbReference>
<reference evidence="6 7" key="1">
    <citation type="journal article" date="2012" name="New Phytol.">
        <title>Insight into trade-off between wood decay and parasitism from the genome of a fungal forest pathogen.</title>
        <authorList>
            <person name="Olson A."/>
            <person name="Aerts A."/>
            <person name="Asiegbu F."/>
            <person name="Belbahri L."/>
            <person name="Bouzid O."/>
            <person name="Broberg A."/>
            <person name="Canback B."/>
            <person name="Coutinho P.M."/>
            <person name="Cullen D."/>
            <person name="Dalman K."/>
            <person name="Deflorio G."/>
            <person name="van Diepen L.T."/>
            <person name="Dunand C."/>
            <person name="Duplessis S."/>
            <person name="Durling M."/>
            <person name="Gonthier P."/>
            <person name="Grimwood J."/>
            <person name="Fossdal C.G."/>
            <person name="Hansson D."/>
            <person name="Henrissat B."/>
            <person name="Hietala A."/>
            <person name="Himmelstrand K."/>
            <person name="Hoffmeister D."/>
            <person name="Hogberg N."/>
            <person name="James T.Y."/>
            <person name="Karlsson M."/>
            <person name="Kohler A."/>
            <person name="Kues U."/>
            <person name="Lee Y.H."/>
            <person name="Lin Y.C."/>
            <person name="Lind M."/>
            <person name="Lindquist E."/>
            <person name="Lombard V."/>
            <person name="Lucas S."/>
            <person name="Lunden K."/>
            <person name="Morin E."/>
            <person name="Murat C."/>
            <person name="Park J."/>
            <person name="Raffaello T."/>
            <person name="Rouze P."/>
            <person name="Salamov A."/>
            <person name="Schmutz J."/>
            <person name="Solheim H."/>
            <person name="Stahlberg J."/>
            <person name="Velez H."/>
            <person name="de Vries R.P."/>
            <person name="Wiebenga A."/>
            <person name="Woodward S."/>
            <person name="Yakovlev I."/>
            <person name="Garbelotto M."/>
            <person name="Martin F."/>
            <person name="Grigoriev I.V."/>
            <person name="Stenlid J."/>
        </authorList>
    </citation>
    <scope>NUCLEOTIDE SEQUENCE [LARGE SCALE GENOMIC DNA]</scope>
    <source>
        <strain evidence="6 7">TC 32-1</strain>
    </source>
</reference>
<evidence type="ECO:0000256" key="1">
    <source>
        <dbReference type="ARBA" id="ARBA00004173"/>
    </source>
</evidence>
<dbReference type="FunCoup" id="W4KIA5">
    <property type="interactions" value="343"/>
</dbReference>
<evidence type="ECO:0000313" key="7">
    <source>
        <dbReference type="Proteomes" id="UP000030671"/>
    </source>
</evidence>
<dbReference type="InterPro" id="IPR042272">
    <property type="entry name" value="ATP12_ATP_synth-F1-assembly_N"/>
</dbReference>
<dbReference type="GO" id="GO:0005739">
    <property type="term" value="C:mitochondrion"/>
    <property type="evidence" value="ECO:0007669"/>
    <property type="project" value="UniProtKB-SubCell"/>
</dbReference>
<organism evidence="6 7">
    <name type="scientific">Heterobasidion irregulare (strain TC 32-1)</name>
    <dbReference type="NCBI Taxonomy" id="747525"/>
    <lineage>
        <taxon>Eukaryota</taxon>
        <taxon>Fungi</taxon>
        <taxon>Dikarya</taxon>
        <taxon>Basidiomycota</taxon>
        <taxon>Agaricomycotina</taxon>
        <taxon>Agaricomycetes</taxon>
        <taxon>Russulales</taxon>
        <taxon>Bondarzewiaceae</taxon>
        <taxon>Heterobasidion</taxon>
        <taxon>Heterobasidion annosum species complex</taxon>
    </lineage>
</organism>
<dbReference type="InterPro" id="IPR011419">
    <property type="entry name" value="ATP12_ATP_synth-F1-assembly"/>
</dbReference>
<dbReference type="SUPFAM" id="SSF160909">
    <property type="entry name" value="ATP12-like"/>
    <property type="match status" value="1"/>
</dbReference>
<evidence type="ECO:0000256" key="2">
    <source>
        <dbReference type="ARBA" id="ARBA00008231"/>
    </source>
</evidence>
<dbReference type="PANTHER" id="PTHR21013:SF10">
    <property type="entry name" value="ATP SYNTHASE MITOCHONDRIAL F1 COMPLEX ASSEMBLY FACTOR 2"/>
    <property type="match status" value="1"/>
</dbReference>
<dbReference type="eggNOG" id="KOG3015">
    <property type="taxonomic scope" value="Eukaryota"/>
</dbReference>
<keyword evidence="4" id="KW-0496">Mitochondrion</keyword>
<dbReference type="RefSeq" id="XP_009542297.1">
    <property type="nucleotide sequence ID" value="XM_009544002.1"/>
</dbReference>
<gene>
    <name evidence="6" type="ORF">HETIRDRAFT_414451</name>
</gene>
<comment type="subcellular location">
    <subcellularLocation>
        <location evidence="1">Mitochondrion</location>
    </subcellularLocation>
</comment>
<comment type="similarity">
    <text evidence="2">Belongs to the ATP12 family.</text>
</comment>
<dbReference type="KEGG" id="hir:HETIRDRAFT_414451"/>
<dbReference type="Pfam" id="PF07542">
    <property type="entry name" value="ATP12"/>
    <property type="match status" value="1"/>
</dbReference>
<dbReference type="Gene3D" id="3.30.2180.10">
    <property type="entry name" value="ATP12-like"/>
    <property type="match status" value="1"/>
</dbReference>
<evidence type="ECO:0000256" key="4">
    <source>
        <dbReference type="ARBA" id="ARBA00023128"/>
    </source>
</evidence>
<sequence length="257" mass="29120">MVFASTACCWGAPVTATNRAEATLKRFWKTVNIEPQGDSLTVKLDNRALKTPSGHPLLVPQYKKLVATLIASEWENQTSILKHHALPMTSLTARAIDAMTDEATRTETRAALLKYLDTDTICFHQDDPPPLVRLQDEHWIPLLDWARSEFNVEIKTFDSVLFHAQPKETKQKFDEVMSKFDPWQMAAMERATYTTKSFIIAFALVHKRITAEQAALATQVEVSSQIERWGEVEDSHDVDYHDVRRHVASAACLLSNL</sequence>
<dbReference type="Gene3D" id="1.10.3580.10">
    <property type="entry name" value="ATP12 ATPase"/>
    <property type="match status" value="1"/>
</dbReference>
<dbReference type="STRING" id="747525.W4KIA5"/>
<accession>W4KIA5</accession>
<name>W4KIA5_HETIT</name>
<dbReference type="PANTHER" id="PTHR21013">
    <property type="entry name" value="ATP SYNTHASE MITOCHONDRIAL F1 COMPLEX ASSEMBLY FACTOR 2/ATP12 PROTEIN, MITOCHONDRIAL PRECURSOR"/>
    <property type="match status" value="1"/>
</dbReference>
<dbReference type="EMBL" id="KI925455">
    <property type="protein sequence ID" value="ETW85434.1"/>
    <property type="molecule type" value="Genomic_DNA"/>
</dbReference>
<dbReference type="OrthoDB" id="5673at2759"/>
<evidence type="ECO:0000256" key="3">
    <source>
        <dbReference type="ARBA" id="ARBA00022946"/>
    </source>
</evidence>
<evidence type="ECO:0000313" key="6">
    <source>
        <dbReference type="EMBL" id="ETW85434.1"/>
    </source>
</evidence>
<dbReference type="InParanoid" id="W4KIA5"/>
<evidence type="ECO:0008006" key="8">
    <source>
        <dbReference type="Google" id="ProtNLM"/>
    </source>
</evidence>
<keyword evidence="3" id="KW-0809">Transit peptide</keyword>
<protein>
    <recommendedName>
        <fullName evidence="8">ATP12-domain-containing protein</fullName>
    </recommendedName>
</protein>
<dbReference type="GO" id="GO:0033615">
    <property type="term" value="P:mitochondrial proton-transporting ATP synthase complex assembly"/>
    <property type="evidence" value="ECO:0007669"/>
    <property type="project" value="TreeGrafter"/>
</dbReference>
<keyword evidence="5" id="KW-0143">Chaperone</keyword>
<dbReference type="InterPro" id="IPR023335">
    <property type="entry name" value="ATP12_ortho_dom_sf"/>
</dbReference>
<keyword evidence="7" id="KW-1185">Reference proteome</keyword>
<proteinExistence type="inferred from homology"/>
<dbReference type="HOGENOM" id="CLU_047893_1_0_1"/>
<dbReference type="GeneID" id="20673177"/>
<dbReference type="AlphaFoldDB" id="W4KIA5"/>
<evidence type="ECO:0000256" key="5">
    <source>
        <dbReference type="ARBA" id="ARBA00023186"/>
    </source>
</evidence>